<proteinExistence type="predicted"/>
<dbReference type="STRING" id="1157962.A0A250X3Q4"/>
<dbReference type="OrthoDB" id="536369at2759"/>
<evidence type="ECO:0000256" key="1">
    <source>
        <dbReference type="SAM" id="MobiDB-lite"/>
    </source>
</evidence>
<gene>
    <name evidence="2" type="ORF">CEUSTIGMA_g5148.t1</name>
</gene>
<reference evidence="2 3" key="1">
    <citation type="submission" date="2017-08" db="EMBL/GenBank/DDBJ databases">
        <title>Acidophilic green algal genome provides insights into adaptation to an acidic environment.</title>
        <authorList>
            <person name="Hirooka S."/>
            <person name="Hirose Y."/>
            <person name="Kanesaki Y."/>
            <person name="Higuchi S."/>
            <person name="Fujiwara T."/>
            <person name="Onuma R."/>
            <person name="Era A."/>
            <person name="Ohbayashi R."/>
            <person name="Uzuka A."/>
            <person name="Nozaki H."/>
            <person name="Yoshikawa H."/>
            <person name="Miyagishima S.Y."/>
        </authorList>
    </citation>
    <scope>NUCLEOTIDE SEQUENCE [LARGE SCALE GENOMIC DNA]</scope>
    <source>
        <strain evidence="2 3">NIES-2499</strain>
    </source>
</reference>
<dbReference type="Proteomes" id="UP000232323">
    <property type="component" value="Unassembled WGS sequence"/>
</dbReference>
<accession>A0A250X3Q4</accession>
<dbReference type="Gene3D" id="2.60.40.10">
    <property type="entry name" value="Immunoglobulins"/>
    <property type="match status" value="1"/>
</dbReference>
<dbReference type="AlphaFoldDB" id="A0A250X3Q4"/>
<protein>
    <submittedName>
        <fullName evidence="2">Uncharacterized protein</fullName>
    </submittedName>
</protein>
<dbReference type="EMBL" id="BEGY01000026">
    <property type="protein sequence ID" value="GAX77705.1"/>
    <property type="molecule type" value="Genomic_DNA"/>
</dbReference>
<comment type="caution">
    <text evidence="2">The sequence shown here is derived from an EMBL/GenBank/DDBJ whole genome shotgun (WGS) entry which is preliminary data.</text>
</comment>
<evidence type="ECO:0000313" key="2">
    <source>
        <dbReference type="EMBL" id="GAX77705.1"/>
    </source>
</evidence>
<organism evidence="2 3">
    <name type="scientific">Chlamydomonas eustigma</name>
    <dbReference type="NCBI Taxonomy" id="1157962"/>
    <lineage>
        <taxon>Eukaryota</taxon>
        <taxon>Viridiplantae</taxon>
        <taxon>Chlorophyta</taxon>
        <taxon>core chlorophytes</taxon>
        <taxon>Chlorophyceae</taxon>
        <taxon>CS clade</taxon>
        <taxon>Chlamydomonadales</taxon>
        <taxon>Chlamydomonadaceae</taxon>
        <taxon>Chlamydomonas</taxon>
    </lineage>
</organism>
<evidence type="ECO:0000313" key="3">
    <source>
        <dbReference type="Proteomes" id="UP000232323"/>
    </source>
</evidence>
<dbReference type="InterPro" id="IPR013783">
    <property type="entry name" value="Ig-like_fold"/>
</dbReference>
<name>A0A250X3Q4_9CHLO</name>
<keyword evidence="3" id="KW-1185">Reference proteome</keyword>
<sequence length="1262" mass="128875">MSCQAAVNLLSDTAQLNAAESRYCSALVSSTAASGCIPLQASQLPGSSIAIVFNLVASSSPALQDLTAGVSSLSASVPASLTAVATNYGSSCSVSLNGQFPPPPRPPSPFPPSLASLIPVTVSPPPPPPPAIVVPALEYDNSLTVTVSNSTNASASQKSAQAGSQLLQSVNVPPVITLIGNSSVVLSIYSTYADQGAYATDITGSIPVKLMTPIPLNLTNQVTTVPFIALYVATSPIGGLSANVTRSISVYDPCAPSAFTCPSTLSCSVNGQCGAVAAQISSLLSSSGTAYTSGSSSSLAASSSALFQATPQTTLPLIPDTTPPVITVNAGNYPGQQFVTDTGTLGWLTNVTVGTTYVDPGAVAYKIPPNNPNTTLNFTSSIVVSGVATISTTSPTSPSSPYVVSYDCQDNAVPPNIAVTVRRRVQVVCSGSNFICTNQDGSLSCSFNGACGVSVPASAQQGISSSSSSVTSLPGLLPAISSTAATTAIPTITLVGSSTVTISVGTPYSSCLPGLVTGCDQGVIATAVTSGDLNSQVYACQAQALANGVTAPLTYQSSGVIAAYCGINSAVPGTYSVIYTVSNGNGATATATRTVVVAASCPAGEVSCSDGSCAPSGSCGLTSTSSSSSTTTTAASSPTSLTSAVVQRLPPTLTLVTTSVVGISVNVPQGSSYQLCAPGVVPTASALCDPGVTASDVVDGDLLSKVLLCPPANCGSTGCSGNGLLEKSLSSCGIDTSNSSTIGSVFYLNFLVYNSAGLNASVYRSITVSSPCPAGQNLCSDGHCYTVACSLATSVRSSASSSSIQDYLIGATPLLVLLPTSTTQYTSLALTGGAPSNQTVYLPLGEPSSFSLLPCSSGLGLPVQVTCAAAGVWVLQNGSIVDQTFAVNVQALSSSTTASCSLAGMMAGTCLPGLYYMQYSLPSSNLLAYLNVYVETLTSLSLNYSFVSNTGTDPVATEAFIQSLYGKQGQNVLTTLAQDQLPQFGADPTMLRSVSFEGAYMTSTGNPSSKNSSNSTLVYIIHIAYTALLGSSAPANVPSSLEARRRLAALQGKNITSRQMVVDATRNLVHPVGLEASTLGFDNWQDPYVDTVSSSWSGETYDDEDFLNVVEEGWPYRTALYQQSLLNISSLIDFDFSRVPLFSPLGLGGSDHDATDLGEDPPARRGGPPKPSSHRAVESLTSALSSVKQLIRTDVLHGSLTTLADCLEILSSSIRTSQLSQDDGIMRSDMSAFDMFDRQFVGMERRLLVRSHRGEQHPPAGL</sequence>
<feature type="region of interest" description="Disordered" evidence="1">
    <location>
        <begin position="621"/>
        <end position="641"/>
    </location>
</feature>
<feature type="region of interest" description="Disordered" evidence="1">
    <location>
        <begin position="1150"/>
        <end position="1175"/>
    </location>
</feature>